<reference evidence="2" key="1">
    <citation type="submission" date="2022-08" db="EMBL/GenBank/DDBJ databases">
        <authorList>
            <consortium name="DOE Joint Genome Institute"/>
            <person name="Min B."/>
            <person name="Riley R."/>
            <person name="Sierra-Patev S."/>
            <person name="Naranjo-Ortiz M."/>
            <person name="Looney B."/>
            <person name="Konkel Z."/>
            <person name="Slot J.C."/>
            <person name="Sakamoto Y."/>
            <person name="Steenwyk J.L."/>
            <person name="Rokas A."/>
            <person name="Carro J."/>
            <person name="Camarero S."/>
            <person name="Ferreira P."/>
            <person name="Molpeceres G."/>
            <person name="Ruiz-Duenas F.J."/>
            <person name="Serrano A."/>
            <person name="Henrissat B."/>
            <person name="Drula E."/>
            <person name="Hughes K.W."/>
            <person name="Mata J.L."/>
            <person name="Ishikawa N.K."/>
            <person name="Vargas-Isla R."/>
            <person name="Ushijima S."/>
            <person name="Smith C.A."/>
            <person name="Ahrendt S."/>
            <person name="Andreopoulos W."/>
            <person name="He G."/>
            <person name="Labutti K."/>
            <person name="Lipzen A."/>
            <person name="Ng V."/>
            <person name="Sandor L."/>
            <person name="Barry K."/>
            <person name="Martinez A.T."/>
            <person name="Xiao Y."/>
            <person name="Gibbons J.G."/>
            <person name="Terashima K."/>
            <person name="Hibbett D.S."/>
            <person name="Grigoriev I.V."/>
        </authorList>
    </citation>
    <scope>NUCLEOTIDE SEQUENCE</scope>
    <source>
        <strain evidence="2">TFB9207</strain>
    </source>
</reference>
<organism evidence="2 3">
    <name type="scientific">Lentinula raphanica</name>
    <dbReference type="NCBI Taxonomy" id="153919"/>
    <lineage>
        <taxon>Eukaryota</taxon>
        <taxon>Fungi</taxon>
        <taxon>Dikarya</taxon>
        <taxon>Basidiomycota</taxon>
        <taxon>Agaricomycotina</taxon>
        <taxon>Agaricomycetes</taxon>
        <taxon>Agaricomycetidae</taxon>
        <taxon>Agaricales</taxon>
        <taxon>Marasmiineae</taxon>
        <taxon>Omphalotaceae</taxon>
        <taxon>Lentinula</taxon>
    </lineage>
</organism>
<evidence type="ECO:0000313" key="3">
    <source>
        <dbReference type="Proteomes" id="UP001163846"/>
    </source>
</evidence>
<gene>
    <name evidence="2" type="ORF">F5878DRAFT_668082</name>
</gene>
<keyword evidence="1" id="KW-1133">Transmembrane helix</keyword>
<comment type="caution">
    <text evidence="2">The sequence shown here is derived from an EMBL/GenBank/DDBJ whole genome shotgun (WGS) entry which is preliminary data.</text>
</comment>
<dbReference type="AlphaFoldDB" id="A0AA38U239"/>
<accession>A0AA38U239</accession>
<evidence type="ECO:0000256" key="1">
    <source>
        <dbReference type="SAM" id="Phobius"/>
    </source>
</evidence>
<name>A0AA38U239_9AGAR</name>
<dbReference type="EMBL" id="MU807961">
    <property type="protein sequence ID" value="KAJ3830982.1"/>
    <property type="molecule type" value="Genomic_DNA"/>
</dbReference>
<evidence type="ECO:0000313" key="2">
    <source>
        <dbReference type="EMBL" id="KAJ3830982.1"/>
    </source>
</evidence>
<dbReference type="Proteomes" id="UP001163846">
    <property type="component" value="Unassembled WGS sequence"/>
</dbReference>
<keyword evidence="3" id="KW-1185">Reference proteome</keyword>
<protein>
    <submittedName>
        <fullName evidence="2">Uncharacterized protein</fullName>
    </submittedName>
</protein>
<feature type="transmembrane region" description="Helical" evidence="1">
    <location>
        <begin position="12"/>
        <end position="28"/>
    </location>
</feature>
<keyword evidence="1" id="KW-0812">Transmembrane</keyword>
<keyword evidence="1" id="KW-0472">Membrane</keyword>
<sequence>MAIPLHQDDPGVIYVLPFLFTLTIYLALRPPAAKTPPVHISSPIAPHSIASNLFEIMISESSVVEADRVGRRTRSKSDYSPFIMSSVRHSRVSSHHFGVHSGVTSSVLYDRTSPFGSYQCDYSLCLTT</sequence>
<proteinExistence type="predicted"/>